<dbReference type="Gene3D" id="3.40.630.30">
    <property type="match status" value="2"/>
</dbReference>
<dbReference type="NCBIfam" id="NF002367">
    <property type="entry name" value="PRK01346.1-4"/>
    <property type="match status" value="1"/>
</dbReference>
<dbReference type="InterPro" id="IPR051554">
    <property type="entry name" value="Acetyltransferase_Eis"/>
</dbReference>
<dbReference type="RefSeq" id="WP_212530809.1">
    <property type="nucleotide sequence ID" value="NZ_JAGSOG010000136.1"/>
</dbReference>
<reference evidence="6" key="1">
    <citation type="submission" date="2021-04" db="EMBL/GenBank/DDBJ databases">
        <title>Genome based classification of Actinospica acidithermotolerans sp. nov., an actinobacterium isolated from an Indonesian hot spring.</title>
        <authorList>
            <person name="Kusuma A.B."/>
            <person name="Putra K.E."/>
            <person name="Nafisah S."/>
            <person name="Loh J."/>
            <person name="Nouioui I."/>
            <person name="Goodfellow M."/>
        </authorList>
    </citation>
    <scope>NUCLEOTIDE SEQUENCE</scope>
    <source>
        <strain evidence="6">CSCA 57</strain>
    </source>
</reference>
<feature type="binding site" evidence="4">
    <location>
        <begin position="93"/>
        <end position="98"/>
    </location>
    <ligand>
        <name>acetyl-CoA</name>
        <dbReference type="ChEBI" id="CHEBI:57288"/>
    </ligand>
</feature>
<dbReference type="EMBL" id="JAGSOG010000136">
    <property type="protein sequence ID" value="MBR7836333.1"/>
    <property type="molecule type" value="Genomic_DNA"/>
</dbReference>
<dbReference type="InterPro" id="IPR000182">
    <property type="entry name" value="GNAT_dom"/>
</dbReference>
<keyword evidence="3 4" id="KW-0012">Acyltransferase</keyword>
<gene>
    <name evidence="6" type="ORF">KDL01_23855</name>
</gene>
<dbReference type="SUPFAM" id="SSF55729">
    <property type="entry name" value="Acyl-CoA N-acyltransferases (Nat)"/>
    <property type="match status" value="1"/>
</dbReference>
<dbReference type="AlphaFoldDB" id="A0A941ESF8"/>
<dbReference type="InterPro" id="IPR016181">
    <property type="entry name" value="Acyl_CoA_acyltransferase"/>
</dbReference>
<evidence type="ECO:0000313" key="6">
    <source>
        <dbReference type="EMBL" id="MBR7836333.1"/>
    </source>
</evidence>
<evidence type="ECO:0000256" key="2">
    <source>
        <dbReference type="ARBA" id="ARBA00022679"/>
    </source>
</evidence>
<dbReference type="PANTHER" id="PTHR37817">
    <property type="entry name" value="N-ACETYLTRANSFERASE EIS"/>
    <property type="match status" value="1"/>
</dbReference>
<dbReference type="GO" id="GO:0034069">
    <property type="term" value="F:aminoglycoside N-acetyltransferase activity"/>
    <property type="evidence" value="ECO:0007669"/>
    <property type="project" value="TreeGrafter"/>
</dbReference>
<comment type="subunit">
    <text evidence="4">Homohexamer; trimer of dimers.</text>
</comment>
<dbReference type="SUPFAM" id="SSF55718">
    <property type="entry name" value="SCP-like"/>
    <property type="match status" value="1"/>
</dbReference>
<dbReference type="PROSITE" id="PS51186">
    <property type="entry name" value="GNAT"/>
    <property type="match status" value="1"/>
</dbReference>
<evidence type="ECO:0000256" key="4">
    <source>
        <dbReference type="HAMAP-Rule" id="MF_01812"/>
    </source>
</evidence>
<dbReference type="Pfam" id="PF13530">
    <property type="entry name" value="SCP2_2"/>
    <property type="match status" value="1"/>
</dbReference>
<keyword evidence="7" id="KW-1185">Reference proteome</keyword>
<evidence type="ECO:0000256" key="1">
    <source>
        <dbReference type="ARBA" id="ARBA00009213"/>
    </source>
</evidence>
<accession>A0A941ESF8</accession>
<dbReference type="Pfam" id="PF17668">
    <property type="entry name" value="Acetyltransf_17"/>
    <property type="match status" value="1"/>
</dbReference>
<evidence type="ECO:0000259" key="5">
    <source>
        <dbReference type="PROSITE" id="PS51186"/>
    </source>
</evidence>
<dbReference type="Proteomes" id="UP000675781">
    <property type="component" value="Unassembled WGS sequence"/>
</dbReference>
<name>A0A941ESF8_9ACTN</name>
<keyword evidence="2 4" id="KW-0808">Transferase</keyword>
<feature type="domain" description="N-acetyltransferase" evidence="5">
    <location>
        <begin position="6"/>
        <end position="153"/>
    </location>
</feature>
<comment type="caution">
    <text evidence="6">The sequence shown here is derived from an EMBL/GenBank/DDBJ whole genome shotgun (WGS) entry which is preliminary data.</text>
</comment>
<comment type="caution">
    <text evidence="4">Lacks conserved residue(s) required for the propagation of feature annotation.</text>
</comment>
<evidence type="ECO:0000313" key="7">
    <source>
        <dbReference type="Proteomes" id="UP000675781"/>
    </source>
</evidence>
<dbReference type="GO" id="GO:0030649">
    <property type="term" value="P:aminoglycoside antibiotic catabolic process"/>
    <property type="evidence" value="ECO:0007669"/>
    <property type="project" value="TreeGrafter"/>
</dbReference>
<comment type="similarity">
    <text evidence="1 4">Belongs to the acetyltransferase Eis family.</text>
</comment>
<dbReference type="Pfam" id="PF13527">
    <property type="entry name" value="Acetyltransf_9"/>
    <property type="match status" value="1"/>
</dbReference>
<protein>
    <submittedName>
        <fullName evidence="6">GNAT family N-acetyltransferase</fullName>
    </submittedName>
</protein>
<dbReference type="InterPro" id="IPR022902">
    <property type="entry name" value="NAcTrfase_Eis"/>
</dbReference>
<sequence length="409" mass="44874">MPQPQLNVCPLTPADMDRFLELDNIAFLEGPVTPEMADWQRGFLETDRSIGLFDRDEQVGGASIFTLGLTVPEGRRVPMAGVTWVSVLPTHRRRGGLRAMMRQQLDTLHETGAEPVAGLTASEASIYARFGYGRASSAVTLSVPRHANALRLPPGTDEVSLRLVEPSSITAFRRELYERQALTRPGILTKPEWWFGFDVADTPEMRGGESKLRCVLAERGGTPVGFSLYRTEVNSRQTRVRQVQADDIAAYAALWQMLLNIDLVRETHTVYMGLPVDDPLLLLLEDVRSAAPTIQDKLHIRLVDLDRALAARTYRTPIDVVLEVADAFCPWNAGRWRLTGDGTGAECARTDAPADLTVDVRELGAAYLGGTTLRALESAALVTEHTKGAVRAASTAFASDVQPWLSIGI</sequence>
<dbReference type="Gene3D" id="3.30.1050.10">
    <property type="entry name" value="SCP2 sterol-binding domain"/>
    <property type="match status" value="1"/>
</dbReference>
<organism evidence="6 7">
    <name type="scientific">Actinospica durhamensis</name>
    <dbReference type="NCBI Taxonomy" id="1508375"/>
    <lineage>
        <taxon>Bacteria</taxon>
        <taxon>Bacillati</taxon>
        <taxon>Actinomycetota</taxon>
        <taxon>Actinomycetes</taxon>
        <taxon>Catenulisporales</taxon>
        <taxon>Actinospicaceae</taxon>
        <taxon>Actinospica</taxon>
    </lineage>
</organism>
<dbReference type="PANTHER" id="PTHR37817:SF1">
    <property type="entry name" value="N-ACETYLTRANSFERASE EIS"/>
    <property type="match status" value="1"/>
</dbReference>
<dbReference type="InterPro" id="IPR036527">
    <property type="entry name" value="SCP2_sterol-bd_dom_sf"/>
</dbReference>
<feature type="binding site" evidence="4">
    <location>
        <begin position="85"/>
        <end position="87"/>
    </location>
    <ligand>
        <name>acetyl-CoA</name>
        <dbReference type="ChEBI" id="CHEBI:57288"/>
    </ligand>
</feature>
<dbReference type="InterPro" id="IPR025559">
    <property type="entry name" value="Eis_dom"/>
</dbReference>
<feature type="binding site" evidence="4">
    <location>
        <begin position="122"/>
        <end position="123"/>
    </location>
    <ligand>
        <name>acetyl-CoA</name>
        <dbReference type="ChEBI" id="CHEBI:57288"/>
    </ligand>
</feature>
<feature type="active site" description="Proton donor" evidence="4">
    <location>
        <position position="127"/>
    </location>
</feature>
<proteinExistence type="inferred from homology"/>
<dbReference type="InterPro" id="IPR041380">
    <property type="entry name" value="Acetyltransf_17"/>
</dbReference>
<dbReference type="HAMAP" id="MF_01812">
    <property type="entry name" value="Eis"/>
    <property type="match status" value="1"/>
</dbReference>
<evidence type="ECO:0000256" key="3">
    <source>
        <dbReference type="ARBA" id="ARBA00023315"/>
    </source>
</evidence>